<evidence type="ECO:0000313" key="13">
    <source>
        <dbReference type="Proteomes" id="UP000703269"/>
    </source>
</evidence>
<dbReference type="EMBL" id="BPQB01000005">
    <property type="protein sequence ID" value="GJE86882.1"/>
    <property type="molecule type" value="Genomic_DNA"/>
</dbReference>
<keyword evidence="13" id="KW-1185">Reference proteome</keyword>
<dbReference type="Proteomes" id="UP000703269">
    <property type="component" value="Unassembled WGS sequence"/>
</dbReference>
<dbReference type="Pfam" id="PF07960">
    <property type="entry name" value="CBP4"/>
    <property type="match status" value="1"/>
</dbReference>
<dbReference type="GO" id="GO:0034551">
    <property type="term" value="P:mitochondrial respiratory chain complex III assembly"/>
    <property type="evidence" value="ECO:0007669"/>
    <property type="project" value="TreeGrafter"/>
</dbReference>
<evidence type="ECO:0000256" key="3">
    <source>
        <dbReference type="ARBA" id="ARBA00022692"/>
    </source>
</evidence>
<evidence type="ECO:0000256" key="7">
    <source>
        <dbReference type="ARBA" id="ARBA00023136"/>
    </source>
</evidence>
<evidence type="ECO:0000256" key="6">
    <source>
        <dbReference type="ARBA" id="ARBA00023128"/>
    </source>
</evidence>
<evidence type="ECO:0000256" key="2">
    <source>
        <dbReference type="ARBA" id="ARBA00006780"/>
    </source>
</evidence>
<comment type="caution">
    <text evidence="12">The sequence shown here is derived from an EMBL/GenBank/DDBJ whole genome shotgun (WGS) entry which is preliminary data.</text>
</comment>
<keyword evidence="4 10" id="KW-0999">Mitochondrion inner membrane</keyword>
<dbReference type="PANTHER" id="PTHR28202:SF1">
    <property type="entry name" value="ASSEMBLY FACTOR CBP4"/>
    <property type="match status" value="1"/>
</dbReference>
<proteinExistence type="inferred from homology"/>
<evidence type="ECO:0000256" key="5">
    <source>
        <dbReference type="ARBA" id="ARBA00022989"/>
    </source>
</evidence>
<evidence type="ECO:0000256" key="11">
    <source>
        <dbReference type="SAM" id="MobiDB-lite"/>
    </source>
</evidence>
<comment type="function">
    <text evidence="9 10">Essential for the assembly of ubiquinol-cytochrome c reductase. It has a direct effect on the correct occurrence of the Rieske protein, core 4, core 5 and apocytochrome b.</text>
</comment>
<evidence type="ECO:0000256" key="10">
    <source>
        <dbReference type="RuleBase" id="RU368005"/>
    </source>
</evidence>
<organism evidence="12 13">
    <name type="scientific">Phanerochaete sordida</name>
    <dbReference type="NCBI Taxonomy" id="48140"/>
    <lineage>
        <taxon>Eukaryota</taxon>
        <taxon>Fungi</taxon>
        <taxon>Dikarya</taxon>
        <taxon>Basidiomycota</taxon>
        <taxon>Agaricomycotina</taxon>
        <taxon>Agaricomycetes</taxon>
        <taxon>Polyporales</taxon>
        <taxon>Phanerochaetaceae</taxon>
        <taxon>Phanerochaete</taxon>
    </lineage>
</organism>
<sequence>MSNFPWLRLTFVSAAFIGVGYAIMKSTTPTEEEVYNRMSPDLRKKVDAIRAARLEREQAVQQQVQAQLNDPDASKPVWADPSRRS</sequence>
<dbReference type="GO" id="GO:0005743">
    <property type="term" value="C:mitochondrial inner membrane"/>
    <property type="evidence" value="ECO:0007669"/>
    <property type="project" value="UniProtKB-SubCell"/>
</dbReference>
<dbReference type="PANTHER" id="PTHR28202">
    <property type="entry name" value="ASSEMBLY FACTOR CBP4"/>
    <property type="match status" value="1"/>
</dbReference>
<feature type="transmembrane region" description="Helical" evidence="10">
    <location>
        <begin position="6"/>
        <end position="24"/>
    </location>
</feature>
<keyword evidence="5 10" id="KW-1133">Transmembrane helix</keyword>
<evidence type="ECO:0000256" key="1">
    <source>
        <dbReference type="ARBA" id="ARBA00004434"/>
    </source>
</evidence>
<accession>A0A9P3G2F8</accession>
<evidence type="ECO:0000256" key="8">
    <source>
        <dbReference type="ARBA" id="ARBA00023186"/>
    </source>
</evidence>
<keyword evidence="3 10" id="KW-0812">Transmembrane</keyword>
<name>A0A9P3G2F8_9APHY</name>
<evidence type="ECO:0000256" key="4">
    <source>
        <dbReference type="ARBA" id="ARBA00022792"/>
    </source>
</evidence>
<keyword evidence="7 10" id="KW-0472">Membrane</keyword>
<dbReference type="OrthoDB" id="5576752at2759"/>
<comment type="subcellular location">
    <subcellularLocation>
        <location evidence="1 10">Mitochondrion inner membrane</location>
        <topology evidence="1 10">Single-pass membrane protein</topology>
    </subcellularLocation>
</comment>
<gene>
    <name evidence="12" type="ORF">PsYK624_029650</name>
</gene>
<keyword evidence="8 10" id="KW-0143">Chaperone</keyword>
<comment type="similarity">
    <text evidence="2 10">Belongs to the CBP4 family.</text>
</comment>
<feature type="region of interest" description="Disordered" evidence="11">
    <location>
        <begin position="60"/>
        <end position="85"/>
    </location>
</feature>
<dbReference type="AlphaFoldDB" id="A0A9P3G2F8"/>
<dbReference type="InterPro" id="IPR012420">
    <property type="entry name" value="Cbp4"/>
</dbReference>
<evidence type="ECO:0000256" key="9">
    <source>
        <dbReference type="ARBA" id="ARBA00025413"/>
    </source>
</evidence>
<keyword evidence="6 10" id="KW-0496">Mitochondrion</keyword>
<protein>
    <recommendedName>
        <fullName evidence="10">Cytochrome b mRNA-processing protein 4</fullName>
    </recommendedName>
</protein>
<evidence type="ECO:0000313" key="12">
    <source>
        <dbReference type="EMBL" id="GJE86882.1"/>
    </source>
</evidence>
<reference evidence="12 13" key="1">
    <citation type="submission" date="2021-08" db="EMBL/GenBank/DDBJ databases">
        <title>Draft Genome Sequence of Phanerochaete sordida strain YK-624.</title>
        <authorList>
            <person name="Mori T."/>
            <person name="Dohra H."/>
            <person name="Suzuki T."/>
            <person name="Kawagishi H."/>
            <person name="Hirai H."/>
        </authorList>
    </citation>
    <scope>NUCLEOTIDE SEQUENCE [LARGE SCALE GENOMIC DNA]</scope>
    <source>
        <strain evidence="12 13">YK-624</strain>
    </source>
</reference>